<name>A0A914VIU3_9BILA</name>
<protein>
    <submittedName>
        <fullName evidence="3">Uncharacterized protein</fullName>
    </submittedName>
</protein>
<feature type="compositionally biased region" description="Basic and acidic residues" evidence="1">
    <location>
        <begin position="389"/>
        <end position="399"/>
    </location>
</feature>
<keyword evidence="2" id="KW-1185">Reference proteome</keyword>
<dbReference type="WBParaSite" id="PSAMB.scaffold2089size25536.g16344.t1">
    <property type="protein sequence ID" value="PSAMB.scaffold2089size25536.g16344.t1"/>
    <property type="gene ID" value="PSAMB.scaffold2089size25536.g16344"/>
</dbReference>
<evidence type="ECO:0000256" key="1">
    <source>
        <dbReference type="SAM" id="MobiDB-lite"/>
    </source>
</evidence>
<sequence length="478" mass="52995">MPGKENGVANGRDRSFANFDPDDPEYIRDLQRPAAIKARERAYRTAQMGGGGVLRSPNKDDPGKAINWRVGELEWEAWMRVLDNAGFRTGHMYRQPFLRSKTIAPTAVQSDVAVPPSASSVGAVDETDAEAVAAHRVALLRREQERSRWLNSPNAYQKVEMLETGTDHPKVITKWVQDATSPSHGTPVKINSPHQFSPFGMNPKEFKDKQKAIKENRRLGTTSAGPQSQILDGVTYEEMAQMRDAEMSGLLPQDRVVMIGTASKGIIDREYQHNAQVYRQLYAPNPFASETDEDIQKYMKEIESKTPRPASSAHTTLDDTRGTASPPPYETESPSAETVSLMQAAREHRSKNGRKGLQNASASIEEVPDDNQADMAIVTSSGAKGIHNLTRETTFDEQNRTTTRMVEKPSAARQPAASSSGGLFSRSKSERFPTRKSDRESDVRKPEGKAASDDELEGAKDGKKKKKRSFFSFGKKKK</sequence>
<dbReference type="PANTHER" id="PTHR10672:SF3">
    <property type="entry name" value="PROTEIN HU-LI TAI SHAO"/>
    <property type="match status" value="1"/>
</dbReference>
<dbReference type="GO" id="GO:0005886">
    <property type="term" value="C:plasma membrane"/>
    <property type="evidence" value="ECO:0007669"/>
    <property type="project" value="TreeGrafter"/>
</dbReference>
<dbReference type="PANTHER" id="PTHR10672">
    <property type="entry name" value="ADDUCIN"/>
    <property type="match status" value="1"/>
</dbReference>
<feature type="region of interest" description="Disordered" evidence="1">
    <location>
        <begin position="302"/>
        <end position="478"/>
    </location>
</feature>
<dbReference type="AlphaFoldDB" id="A0A914VIU3"/>
<feature type="region of interest" description="Disordered" evidence="1">
    <location>
        <begin position="1"/>
        <end position="26"/>
    </location>
</feature>
<dbReference type="GO" id="GO:0014069">
    <property type="term" value="C:postsynaptic density"/>
    <property type="evidence" value="ECO:0007669"/>
    <property type="project" value="TreeGrafter"/>
</dbReference>
<dbReference type="Proteomes" id="UP000887566">
    <property type="component" value="Unplaced"/>
</dbReference>
<feature type="compositionally biased region" description="Polar residues" evidence="1">
    <location>
        <begin position="332"/>
        <end position="341"/>
    </location>
</feature>
<organism evidence="2 3">
    <name type="scientific">Plectus sambesii</name>
    <dbReference type="NCBI Taxonomy" id="2011161"/>
    <lineage>
        <taxon>Eukaryota</taxon>
        <taxon>Metazoa</taxon>
        <taxon>Ecdysozoa</taxon>
        <taxon>Nematoda</taxon>
        <taxon>Chromadorea</taxon>
        <taxon>Plectida</taxon>
        <taxon>Plectina</taxon>
        <taxon>Plectoidea</taxon>
        <taxon>Plectidae</taxon>
        <taxon>Plectus</taxon>
    </lineage>
</organism>
<reference evidence="3" key="1">
    <citation type="submission" date="2022-11" db="UniProtKB">
        <authorList>
            <consortium name="WormBaseParasite"/>
        </authorList>
    </citation>
    <scope>IDENTIFICATION</scope>
</reference>
<dbReference type="InterPro" id="IPR051017">
    <property type="entry name" value="Aldolase-II_Adducin_sf"/>
</dbReference>
<dbReference type="GO" id="GO:0051015">
    <property type="term" value="F:actin filament binding"/>
    <property type="evidence" value="ECO:0007669"/>
    <property type="project" value="TreeGrafter"/>
</dbReference>
<feature type="compositionally biased region" description="Basic residues" evidence="1">
    <location>
        <begin position="462"/>
        <end position="478"/>
    </location>
</feature>
<evidence type="ECO:0000313" key="3">
    <source>
        <dbReference type="WBParaSite" id="PSAMB.scaffold2089size25536.g16344.t1"/>
    </source>
</evidence>
<accession>A0A914VIU3</accession>
<dbReference type="GO" id="GO:0005856">
    <property type="term" value="C:cytoskeleton"/>
    <property type="evidence" value="ECO:0007669"/>
    <property type="project" value="TreeGrafter"/>
</dbReference>
<evidence type="ECO:0000313" key="2">
    <source>
        <dbReference type="Proteomes" id="UP000887566"/>
    </source>
</evidence>
<proteinExistence type="predicted"/>
<feature type="compositionally biased region" description="Low complexity" evidence="1">
    <location>
        <begin position="409"/>
        <end position="426"/>
    </location>
</feature>
<feature type="compositionally biased region" description="Basic and acidic residues" evidence="1">
    <location>
        <begin position="427"/>
        <end position="461"/>
    </location>
</feature>
<feature type="region of interest" description="Disordered" evidence="1">
    <location>
        <begin position="179"/>
        <end position="201"/>
    </location>
</feature>